<dbReference type="AlphaFoldDB" id="A0A0E9XIV2"/>
<name>A0A0E9XIV2_ANGAN</name>
<protein>
    <submittedName>
        <fullName evidence="1">Uncharacterized protein</fullName>
    </submittedName>
</protein>
<reference evidence="1" key="2">
    <citation type="journal article" date="2015" name="Fish Shellfish Immunol.">
        <title>Early steps in the European eel (Anguilla anguilla)-Vibrio vulnificus interaction in the gills: Role of the RtxA13 toxin.</title>
        <authorList>
            <person name="Callol A."/>
            <person name="Pajuelo D."/>
            <person name="Ebbesson L."/>
            <person name="Teles M."/>
            <person name="MacKenzie S."/>
            <person name="Amaro C."/>
        </authorList>
    </citation>
    <scope>NUCLEOTIDE SEQUENCE</scope>
</reference>
<evidence type="ECO:0000313" key="1">
    <source>
        <dbReference type="EMBL" id="JAI02663.1"/>
    </source>
</evidence>
<proteinExistence type="predicted"/>
<sequence length="41" mass="4630">MNNNKILCVFPNSLNPVTPPPPVMPLPPTAEKRRIEKAYLQ</sequence>
<dbReference type="EMBL" id="GBXM01005915">
    <property type="protein sequence ID" value="JAI02663.1"/>
    <property type="molecule type" value="Transcribed_RNA"/>
</dbReference>
<organism evidence="1">
    <name type="scientific">Anguilla anguilla</name>
    <name type="common">European freshwater eel</name>
    <name type="synonym">Muraena anguilla</name>
    <dbReference type="NCBI Taxonomy" id="7936"/>
    <lineage>
        <taxon>Eukaryota</taxon>
        <taxon>Metazoa</taxon>
        <taxon>Chordata</taxon>
        <taxon>Craniata</taxon>
        <taxon>Vertebrata</taxon>
        <taxon>Euteleostomi</taxon>
        <taxon>Actinopterygii</taxon>
        <taxon>Neopterygii</taxon>
        <taxon>Teleostei</taxon>
        <taxon>Anguilliformes</taxon>
        <taxon>Anguillidae</taxon>
        <taxon>Anguilla</taxon>
    </lineage>
</organism>
<accession>A0A0E9XIV2</accession>
<reference evidence="1" key="1">
    <citation type="submission" date="2014-11" db="EMBL/GenBank/DDBJ databases">
        <authorList>
            <person name="Amaro Gonzalez C."/>
        </authorList>
    </citation>
    <scope>NUCLEOTIDE SEQUENCE</scope>
</reference>